<evidence type="ECO:0000256" key="1">
    <source>
        <dbReference type="ARBA" id="ARBA00010990"/>
    </source>
</evidence>
<keyword evidence="2 4" id="KW-0808">Transferase</keyword>
<dbReference type="GO" id="GO:0005829">
    <property type="term" value="C:cytosol"/>
    <property type="evidence" value="ECO:0007669"/>
    <property type="project" value="TreeGrafter"/>
</dbReference>
<evidence type="ECO:0000313" key="4">
    <source>
        <dbReference type="EMBL" id="QNN69617.1"/>
    </source>
</evidence>
<dbReference type="Proteomes" id="UP000515804">
    <property type="component" value="Chromosome"/>
</dbReference>
<dbReference type="InterPro" id="IPR050559">
    <property type="entry name" value="P-Pant_transferase_sf"/>
</dbReference>
<feature type="domain" description="4'-phosphopantetheinyl transferase" evidence="3">
    <location>
        <begin position="108"/>
        <end position="169"/>
    </location>
</feature>
<evidence type="ECO:0000259" key="3">
    <source>
        <dbReference type="Pfam" id="PF01648"/>
    </source>
</evidence>
<dbReference type="PANTHER" id="PTHR12215:SF10">
    <property type="entry name" value="L-AMINOADIPATE-SEMIALDEHYDE DEHYDROGENASE-PHOSPHOPANTETHEINYL TRANSFERASE"/>
    <property type="match status" value="1"/>
</dbReference>
<dbReference type="GO" id="GO:0008897">
    <property type="term" value="F:holo-[acyl-carrier-protein] synthase activity"/>
    <property type="evidence" value="ECO:0007669"/>
    <property type="project" value="InterPro"/>
</dbReference>
<dbReference type="GO" id="GO:0019878">
    <property type="term" value="P:lysine biosynthetic process via aminoadipic acid"/>
    <property type="evidence" value="ECO:0007669"/>
    <property type="project" value="TreeGrafter"/>
</dbReference>
<evidence type="ECO:0000256" key="2">
    <source>
        <dbReference type="ARBA" id="ARBA00022679"/>
    </source>
</evidence>
<evidence type="ECO:0000313" key="5">
    <source>
        <dbReference type="Proteomes" id="UP000515804"/>
    </source>
</evidence>
<accession>A0A7G9SP42</accession>
<name>A0A7G9SP42_9GAMM</name>
<dbReference type="InterPro" id="IPR037143">
    <property type="entry name" value="4-PPantetheinyl_Trfase_dom_sf"/>
</dbReference>
<dbReference type="PANTHER" id="PTHR12215">
    <property type="entry name" value="PHOSPHOPANTETHEINE TRANSFERASE"/>
    <property type="match status" value="1"/>
</dbReference>
<dbReference type="GO" id="GO:0000287">
    <property type="term" value="F:magnesium ion binding"/>
    <property type="evidence" value="ECO:0007669"/>
    <property type="project" value="InterPro"/>
</dbReference>
<keyword evidence="5" id="KW-1185">Reference proteome</keyword>
<protein>
    <submittedName>
        <fullName evidence="4">4'-phosphopantetheinyl transferase superfamily protein</fullName>
    </submittedName>
</protein>
<dbReference type="KEGG" id="tcn:H9L16_13250"/>
<dbReference type="RefSeq" id="WP_187552135.1">
    <property type="nucleotide sequence ID" value="NZ_BMZL01000001.1"/>
</dbReference>
<organism evidence="4 5">
    <name type="scientific">Thermomonas carbonis</name>
    <dbReference type="NCBI Taxonomy" id="1463158"/>
    <lineage>
        <taxon>Bacteria</taxon>
        <taxon>Pseudomonadati</taxon>
        <taxon>Pseudomonadota</taxon>
        <taxon>Gammaproteobacteria</taxon>
        <taxon>Lysobacterales</taxon>
        <taxon>Lysobacteraceae</taxon>
        <taxon>Thermomonas</taxon>
    </lineage>
</organism>
<gene>
    <name evidence="4" type="ORF">H9L16_13250</name>
</gene>
<reference evidence="4 5" key="1">
    <citation type="submission" date="2020-08" db="EMBL/GenBank/DDBJ databases">
        <title>Genome sequence of Thermomonas carbonis KCTC 42013T.</title>
        <authorList>
            <person name="Hyun D.-W."/>
            <person name="Bae J.-W."/>
        </authorList>
    </citation>
    <scope>NUCLEOTIDE SEQUENCE [LARGE SCALE GENOMIC DNA]</scope>
    <source>
        <strain evidence="4 5">KCTC 42013</strain>
    </source>
</reference>
<dbReference type="Gene3D" id="3.90.470.20">
    <property type="entry name" value="4'-phosphopantetheinyl transferase domain"/>
    <property type="match status" value="1"/>
</dbReference>
<dbReference type="SUPFAM" id="SSF56214">
    <property type="entry name" value="4'-phosphopantetheinyl transferase"/>
    <property type="match status" value="2"/>
</dbReference>
<dbReference type="AlphaFoldDB" id="A0A7G9SP42"/>
<proteinExistence type="inferred from homology"/>
<comment type="similarity">
    <text evidence="1">Belongs to the P-Pant transferase superfamily. Gsp/Sfp/HetI/AcpT family.</text>
</comment>
<dbReference type="EMBL" id="CP060719">
    <property type="protein sequence ID" value="QNN69617.1"/>
    <property type="molecule type" value="Genomic_DNA"/>
</dbReference>
<dbReference type="Pfam" id="PF01648">
    <property type="entry name" value="ACPS"/>
    <property type="match status" value="1"/>
</dbReference>
<dbReference type="InterPro" id="IPR008278">
    <property type="entry name" value="4-PPantetheinyl_Trfase_dom"/>
</dbReference>
<sequence>MATMPAARVWLGRLDALSDHLGEDWLSDDEAKRLQAMTADVRRRSFLAGHWQARVLAADLLLIDSRRIALYRYDDGRPQLRVDGQPSLLSLSISHSGDWLAIALATVPVGVDVELPRRTRDLRALARFTFSPEEAAGLDRLDDTDYSLAFHRLWTLKEARGKRSGTGLLPGESRRVTSLPSNVDDAEATSWILGDGALSVAIAPGMQIEIDGGEGLHTPAHWRYRKDV</sequence>